<dbReference type="InterPro" id="IPR010982">
    <property type="entry name" value="Lambda_DNA-bd_dom_sf"/>
</dbReference>
<dbReference type="PANTHER" id="PTHR46558">
    <property type="entry name" value="TRACRIPTIONAL REGULATORY PROTEIN-RELATED-RELATED"/>
    <property type="match status" value="1"/>
</dbReference>
<dbReference type="Proteomes" id="UP000234840">
    <property type="component" value="Unassembled WGS sequence"/>
</dbReference>
<comment type="caution">
    <text evidence="3">The sequence shown here is derived from an EMBL/GenBank/DDBJ whole genome shotgun (WGS) entry which is preliminary data.</text>
</comment>
<feature type="domain" description="HTH cro/C1-type" evidence="2">
    <location>
        <begin position="7"/>
        <end position="38"/>
    </location>
</feature>
<evidence type="ECO:0000259" key="2">
    <source>
        <dbReference type="PROSITE" id="PS50943"/>
    </source>
</evidence>
<dbReference type="Pfam" id="PF01381">
    <property type="entry name" value="HTH_3"/>
    <property type="match status" value="1"/>
</dbReference>
<proteinExistence type="predicted"/>
<gene>
    <name evidence="3" type="ORF">CDL20_13435</name>
</gene>
<evidence type="ECO:0000313" key="4">
    <source>
        <dbReference type="Proteomes" id="UP000234840"/>
    </source>
</evidence>
<evidence type="ECO:0000256" key="1">
    <source>
        <dbReference type="ARBA" id="ARBA00023125"/>
    </source>
</evidence>
<keyword evidence="1" id="KW-0238">DNA-binding</keyword>
<evidence type="ECO:0000313" key="3">
    <source>
        <dbReference type="EMBL" id="PLT83390.1"/>
    </source>
</evidence>
<dbReference type="CDD" id="cd00093">
    <property type="entry name" value="HTH_XRE"/>
    <property type="match status" value="1"/>
</dbReference>
<dbReference type="SUPFAM" id="SSF47413">
    <property type="entry name" value="lambda repressor-like DNA-binding domains"/>
    <property type="match status" value="1"/>
</dbReference>
<dbReference type="PANTHER" id="PTHR46558:SF11">
    <property type="entry name" value="HTH-TYPE TRANSCRIPTIONAL REGULATOR XRE"/>
    <property type="match status" value="1"/>
</dbReference>
<dbReference type="EMBL" id="NIHW01000042">
    <property type="protein sequence ID" value="PLT83390.1"/>
    <property type="molecule type" value="Genomic_DNA"/>
</dbReference>
<sequence length="42" mass="4577">MKIGKRIQDLRKQKGLTQEQVAAALNISAAAVSKWETGVSHN</sequence>
<dbReference type="GO" id="GO:0003677">
    <property type="term" value="F:DNA binding"/>
    <property type="evidence" value="ECO:0007669"/>
    <property type="project" value="UniProtKB-KW"/>
</dbReference>
<name>A0A2N5PX21_MEDGN</name>
<dbReference type="PROSITE" id="PS50943">
    <property type="entry name" value="HTH_CROC1"/>
    <property type="match status" value="1"/>
</dbReference>
<accession>A0A2N5PX21</accession>
<dbReference type="Gene3D" id="1.10.260.40">
    <property type="entry name" value="lambda repressor-like DNA-binding domains"/>
    <property type="match status" value="1"/>
</dbReference>
<dbReference type="InterPro" id="IPR001387">
    <property type="entry name" value="Cro/C1-type_HTH"/>
</dbReference>
<organism evidence="3 4">
    <name type="scientific">Mediterraneibacter gnavus</name>
    <name type="common">Ruminococcus gnavus</name>
    <dbReference type="NCBI Taxonomy" id="33038"/>
    <lineage>
        <taxon>Bacteria</taxon>
        <taxon>Bacillati</taxon>
        <taxon>Bacillota</taxon>
        <taxon>Clostridia</taxon>
        <taxon>Lachnospirales</taxon>
        <taxon>Lachnospiraceae</taxon>
        <taxon>Mediterraneibacter</taxon>
    </lineage>
</organism>
<protein>
    <submittedName>
        <fullName evidence="3">Transcriptional regulator</fullName>
    </submittedName>
</protein>
<dbReference type="AlphaFoldDB" id="A0A2N5PX21"/>
<reference evidence="3 4" key="1">
    <citation type="journal article" date="2017" name="Genome Med.">
        <title>A novel Ruminococcus gnavus clade enriched in inflammatory bowel disease patients.</title>
        <authorList>
            <person name="Hall A.B."/>
            <person name="Yassour M."/>
            <person name="Sauk J."/>
            <person name="Garner A."/>
            <person name="Jiang X."/>
            <person name="Arthur T."/>
            <person name="Lagoudas G.K."/>
            <person name="Vatanen T."/>
            <person name="Fornelos N."/>
            <person name="Wilson R."/>
            <person name="Bertha M."/>
            <person name="Cohen M."/>
            <person name="Garber J."/>
            <person name="Khalili H."/>
            <person name="Gevers D."/>
            <person name="Ananthakrishnan A.N."/>
            <person name="Kugathasan S."/>
            <person name="Lander E.S."/>
            <person name="Blainey P."/>
            <person name="Vlamakis H."/>
            <person name="Xavier R.J."/>
            <person name="Huttenhower C."/>
        </authorList>
    </citation>
    <scope>NUCLEOTIDE SEQUENCE [LARGE SCALE GENOMIC DNA]</scope>
    <source>
        <strain evidence="3 4">RJX1128</strain>
    </source>
</reference>